<reference evidence="2" key="1">
    <citation type="submission" date="2023-03" db="EMBL/GenBank/DDBJ databases">
        <title>Chromosome-level genomes of two armyworms, Mythimna separata and Mythimna loreyi, provide insights into the biosynthesis and reception of sex pheromones.</title>
        <authorList>
            <person name="Zhao H."/>
        </authorList>
    </citation>
    <scope>NUCLEOTIDE SEQUENCE</scope>
    <source>
        <strain evidence="2">BeijingLab</strain>
        <tissue evidence="2">Pupa</tissue>
    </source>
</reference>
<name>A0AAD7YL09_MYTSE</name>
<dbReference type="Proteomes" id="UP001231518">
    <property type="component" value="Chromosome 3"/>
</dbReference>
<keyword evidence="1" id="KW-1133">Transmembrane helix</keyword>
<feature type="transmembrane region" description="Helical" evidence="1">
    <location>
        <begin position="51"/>
        <end position="78"/>
    </location>
</feature>
<keyword evidence="1" id="KW-0472">Membrane</keyword>
<feature type="transmembrane region" description="Helical" evidence="1">
    <location>
        <begin position="119"/>
        <end position="139"/>
    </location>
</feature>
<feature type="transmembrane region" description="Helical" evidence="1">
    <location>
        <begin position="84"/>
        <end position="107"/>
    </location>
</feature>
<organism evidence="2 3">
    <name type="scientific">Mythimna separata</name>
    <name type="common">Oriental armyworm</name>
    <name type="synonym">Pseudaletia separata</name>
    <dbReference type="NCBI Taxonomy" id="271217"/>
    <lineage>
        <taxon>Eukaryota</taxon>
        <taxon>Metazoa</taxon>
        <taxon>Ecdysozoa</taxon>
        <taxon>Arthropoda</taxon>
        <taxon>Hexapoda</taxon>
        <taxon>Insecta</taxon>
        <taxon>Pterygota</taxon>
        <taxon>Neoptera</taxon>
        <taxon>Endopterygota</taxon>
        <taxon>Lepidoptera</taxon>
        <taxon>Glossata</taxon>
        <taxon>Ditrysia</taxon>
        <taxon>Noctuoidea</taxon>
        <taxon>Noctuidae</taxon>
        <taxon>Noctuinae</taxon>
        <taxon>Hadenini</taxon>
        <taxon>Mythimna</taxon>
    </lineage>
</organism>
<dbReference type="AlphaFoldDB" id="A0AAD7YL09"/>
<feature type="transmembrane region" description="Helical" evidence="1">
    <location>
        <begin position="12"/>
        <end position="39"/>
    </location>
</feature>
<evidence type="ECO:0000313" key="2">
    <source>
        <dbReference type="EMBL" id="KAJ8720306.1"/>
    </source>
</evidence>
<protein>
    <submittedName>
        <fullName evidence="2">Uncharacterized protein</fullName>
    </submittedName>
</protein>
<dbReference type="EMBL" id="JARGEI010000014">
    <property type="protein sequence ID" value="KAJ8720306.1"/>
    <property type="molecule type" value="Genomic_DNA"/>
</dbReference>
<comment type="caution">
    <text evidence="2">The sequence shown here is derived from an EMBL/GenBank/DDBJ whole genome shotgun (WGS) entry which is preliminary data.</text>
</comment>
<evidence type="ECO:0000256" key="1">
    <source>
        <dbReference type="SAM" id="Phobius"/>
    </source>
</evidence>
<gene>
    <name evidence="2" type="ORF">PYW07_012349</name>
</gene>
<proteinExistence type="predicted"/>
<evidence type="ECO:0000313" key="3">
    <source>
        <dbReference type="Proteomes" id="UP001231518"/>
    </source>
</evidence>
<sequence>MVFRAFGYPLHQGIVIVGISSIIASMAVLIPSLMFLVFMSNRHSYNSHPMLAIDLMCSLICASTCIYQIIISAILLYFLQEKKYVFLLSLWFGSNVVLLGVFFLLIIARSVICFNAGEYVHGALTISFGVIYEVLFTYFCMVVNSYESSMNPETIYF</sequence>
<accession>A0AAD7YL09</accession>
<keyword evidence="1" id="KW-0812">Transmembrane</keyword>
<keyword evidence="3" id="KW-1185">Reference proteome</keyword>